<evidence type="ECO:0000313" key="18">
    <source>
        <dbReference type="RefSeq" id="XP_014669292.1"/>
    </source>
</evidence>
<comment type="similarity">
    <text evidence="2 13">Belongs to the two pore domain potassium channel (TC 1.A.1.8) family.</text>
</comment>
<evidence type="ECO:0000313" key="17">
    <source>
        <dbReference type="Proteomes" id="UP000695022"/>
    </source>
</evidence>
<evidence type="ECO:0000256" key="4">
    <source>
        <dbReference type="ARBA" id="ARBA00022538"/>
    </source>
</evidence>
<dbReference type="SUPFAM" id="SSF81324">
    <property type="entry name" value="Voltage-gated potassium channels"/>
    <property type="match status" value="2"/>
</dbReference>
<comment type="subcellular location">
    <subcellularLocation>
        <location evidence="1">Membrane</location>
        <topology evidence="1">Multi-pass membrane protein</topology>
    </subcellularLocation>
</comment>
<evidence type="ECO:0000256" key="3">
    <source>
        <dbReference type="ARBA" id="ARBA00022448"/>
    </source>
</evidence>
<dbReference type="PIRSF" id="PIRSF038061">
    <property type="entry name" value="K_channel_subfamily_K_type"/>
    <property type="match status" value="1"/>
</dbReference>
<keyword evidence="17" id="KW-1185">Reference proteome</keyword>
<dbReference type="GeneID" id="106810444"/>
<evidence type="ECO:0000256" key="14">
    <source>
        <dbReference type="SAM" id="Phobius"/>
    </source>
</evidence>
<keyword evidence="5 13" id="KW-0812">Transmembrane</keyword>
<keyword evidence="7 12" id="KW-0630">Potassium</keyword>
<evidence type="ECO:0000259" key="16">
    <source>
        <dbReference type="Pfam" id="PF07885"/>
    </source>
</evidence>
<feature type="transmembrane region" description="Helical" evidence="14">
    <location>
        <begin position="190"/>
        <end position="208"/>
    </location>
</feature>
<feature type="transmembrane region" description="Helical" evidence="14">
    <location>
        <begin position="159"/>
        <end position="178"/>
    </location>
</feature>
<keyword evidence="8 14" id="KW-1133">Transmembrane helix</keyword>
<feature type="domain" description="Potassium channel" evidence="16">
    <location>
        <begin position="75"/>
        <end position="132"/>
    </location>
</feature>
<dbReference type="RefSeq" id="XP_014669292.1">
    <property type="nucleotide sequence ID" value="XM_014813806.1"/>
</dbReference>
<dbReference type="InterPro" id="IPR003280">
    <property type="entry name" value="2pore_dom_K_chnl"/>
</dbReference>
<feature type="transmembrane region" description="Helical" evidence="14">
    <location>
        <begin position="76"/>
        <end position="96"/>
    </location>
</feature>
<keyword evidence="3 12" id="KW-0813">Transport</keyword>
<evidence type="ECO:0000256" key="6">
    <source>
        <dbReference type="ARBA" id="ARBA00022826"/>
    </source>
</evidence>
<dbReference type="InterPro" id="IPR013099">
    <property type="entry name" value="K_chnl_dom"/>
</dbReference>
<evidence type="ECO:0000256" key="7">
    <source>
        <dbReference type="ARBA" id="ARBA00022958"/>
    </source>
</evidence>
<evidence type="ECO:0000256" key="1">
    <source>
        <dbReference type="ARBA" id="ARBA00004141"/>
    </source>
</evidence>
<dbReference type="Proteomes" id="UP000695022">
    <property type="component" value="Unplaced"/>
</dbReference>
<evidence type="ECO:0000256" key="8">
    <source>
        <dbReference type="ARBA" id="ARBA00022989"/>
    </source>
</evidence>
<keyword evidence="9 12" id="KW-0406">Ion transport</keyword>
<evidence type="ECO:0000256" key="12">
    <source>
        <dbReference type="PIRNR" id="PIRNR038061"/>
    </source>
</evidence>
<dbReference type="PRINTS" id="PR01333">
    <property type="entry name" value="2POREKCHANEL"/>
</dbReference>
<protein>
    <submittedName>
        <fullName evidence="18">Two pore potassium channel protein sup-9-like</fullName>
    </submittedName>
</protein>
<feature type="signal peptide" evidence="15">
    <location>
        <begin position="1"/>
        <end position="23"/>
    </location>
</feature>
<evidence type="ECO:0000256" key="10">
    <source>
        <dbReference type="ARBA" id="ARBA00023136"/>
    </source>
</evidence>
<keyword evidence="10 12" id="KW-0472">Membrane</keyword>
<dbReference type="PANTHER" id="PTHR11003">
    <property type="entry name" value="POTASSIUM CHANNEL, SUBFAMILY K"/>
    <property type="match status" value="1"/>
</dbReference>
<name>A0ABM1EAS1_PRICU</name>
<evidence type="ECO:0000256" key="15">
    <source>
        <dbReference type="SAM" id="SignalP"/>
    </source>
</evidence>
<keyword evidence="4 12" id="KW-0633">Potassium transport</keyword>
<proteinExistence type="inferred from homology"/>
<organism evidence="17 18">
    <name type="scientific">Priapulus caudatus</name>
    <name type="common">Priapulid worm</name>
    <dbReference type="NCBI Taxonomy" id="37621"/>
    <lineage>
        <taxon>Eukaryota</taxon>
        <taxon>Metazoa</taxon>
        <taxon>Ecdysozoa</taxon>
        <taxon>Scalidophora</taxon>
        <taxon>Priapulida</taxon>
        <taxon>Priapulimorpha</taxon>
        <taxon>Priapulimorphida</taxon>
        <taxon>Priapulidae</taxon>
        <taxon>Priapulus</taxon>
    </lineage>
</organism>
<keyword evidence="15" id="KW-0732">Signal</keyword>
<evidence type="ECO:0000256" key="9">
    <source>
        <dbReference type="ARBA" id="ARBA00023065"/>
    </source>
</evidence>
<dbReference type="Pfam" id="PF07885">
    <property type="entry name" value="Ion_trans_2"/>
    <property type="match status" value="2"/>
</dbReference>
<dbReference type="InterPro" id="IPR003092">
    <property type="entry name" value="2pore_dom_K_chnl_TASK"/>
</dbReference>
<dbReference type="PANTHER" id="PTHR11003:SF291">
    <property type="entry name" value="IP11374P"/>
    <property type="match status" value="1"/>
</dbReference>
<evidence type="ECO:0000256" key="13">
    <source>
        <dbReference type="RuleBase" id="RU003857"/>
    </source>
</evidence>
<keyword evidence="6 12" id="KW-0631">Potassium channel</keyword>
<feature type="chain" id="PRO_5045980292" evidence="15">
    <location>
        <begin position="24"/>
        <end position="371"/>
    </location>
</feature>
<evidence type="ECO:0000256" key="5">
    <source>
        <dbReference type="ARBA" id="ARBA00022692"/>
    </source>
</evidence>
<accession>A0ABM1EAS1</accession>
<feature type="transmembrane region" description="Helical" evidence="14">
    <location>
        <begin position="220"/>
        <end position="247"/>
    </location>
</feature>
<sequence length="371" mass="41418">MKKQNVRTLSLIVCCFTYLLVGAAVFDALESENEVLENEFLTTVVNDFVVKYNVTTEDQLQWELLVESMIPHKAGVQWKFAGAFYFATTVITTIGYGHSCPASVEGKVFCMAYALMGIPLTLVMFQAIGERLNTFTAYILKNCKRCLKMKSTEVTETNLIMVISTVNSIVMTSGAAYFDYYEDWGYINSFYYCFITLTTIGFGDFVALQQENALKETPEYVAFVLVFILFGLTVESAALNLLVLRFITMNTEDEKREEAEAQAAAQVGVRLEGDVITANGSVISGGELDLTDEYNDTVSVCSCSCYGRSNKKHRYKVTRSPGRISHLLPLHTLDSSGRDDLYTNYVTDIIDEKNSNISPAPETPNRKRASI</sequence>
<evidence type="ECO:0000256" key="2">
    <source>
        <dbReference type="ARBA" id="ARBA00006666"/>
    </source>
</evidence>
<keyword evidence="11 13" id="KW-0407">Ion channel</keyword>
<gene>
    <name evidence="18" type="primary">LOC106810444</name>
</gene>
<dbReference type="PRINTS" id="PR01095">
    <property type="entry name" value="TASKCHANNEL"/>
</dbReference>
<reference evidence="18" key="1">
    <citation type="submission" date="2025-08" db="UniProtKB">
        <authorList>
            <consortium name="RefSeq"/>
        </authorList>
    </citation>
    <scope>IDENTIFICATION</scope>
</reference>
<feature type="domain" description="Potassium channel" evidence="16">
    <location>
        <begin position="169"/>
        <end position="243"/>
    </location>
</feature>
<evidence type="ECO:0000256" key="11">
    <source>
        <dbReference type="ARBA" id="ARBA00023303"/>
    </source>
</evidence>
<feature type="transmembrane region" description="Helical" evidence="14">
    <location>
        <begin position="108"/>
        <end position="128"/>
    </location>
</feature>
<dbReference type="Gene3D" id="1.10.287.70">
    <property type="match status" value="1"/>
</dbReference>